<dbReference type="Gene3D" id="3.10.129.10">
    <property type="entry name" value="Hotdog Thioesterase"/>
    <property type="match status" value="1"/>
</dbReference>
<gene>
    <name evidence="3" type="ORF">J2Z37_004546</name>
</gene>
<accession>A0ABS4GW95</accession>
<dbReference type="SUPFAM" id="SSF54637">
    <property type="entry name" value="Thioesterase/thiol ester dehydrase-isomerase"/>
    <property type="match status" value="1"/>
</dbReference>
<dbReference type="EMBL" id="JAGGKT010000022">
    <property type="protein sequence ID" value="MBP1934526.1"/>
    <property type="molecule type" value="Genomic_DNA"/>
</dbReference>
<evidence type="ECO:0000256" key="1">
    <source>
        <dbReference type="ARBA" id="ARBA00005953"/>
    </source>
</evidence>
<evidence type="ECO:0000313" key="3">
    <source>
        <dbReference type="EMBL" id="MBP1934526.1"/>
    </source>
</evidence>
<proteinExistence type="inferred from homology"/>
<dbReference type="RefSeq" id="WP_209812509.1">
    <property type="nucleotide sequence ID" value="NZ_JAGGKT010000022.1"/>
</dbReference>
<name>A0ABS4GW95_9BACL</name>
<organism evidence="3 4">
    <name type="scientific">Ammoniphilus resinae</name>
    <dbReference type="NCBI Taxonomy" id="861532"/>
    <lineage>
        <taxon>Bacteria</taxon>
        <taxon>Bacillati</taxon>
        <taxon>Bacillota</taxon>
        <taxon>Bacilli</taxon>
        <taxon>Bacillales</taxon>
        <taxon>Paenibacillaceae</taxon>
        <taxon>Aneurinibacillus group</taxon>
        <taxon>Ammoniphilus</taxon>
    </lineage>
</organism>
<reference evidence="3 4" key="1">
    <citation type="submission" date="2021-03" db="EMBL/GenBank/DDBJ databases">
        <title>Genomic Encyclopedia of Type Strains, Phase IV (KMG-IV): sequencing the most valuable type-strain genomes for metagenomic binning, comparative biology and taxonomic classification.</title>
        <authorList>
            <person name="Goeker M."/>
        </authorList>
    </citation>
    <scope>NUCLEOTIDE SEQUENCE [LARGE SCALE GENOMIC DNA]</scope>
    <source>
        <strain evidence="3 4">DSM 24738</strain>
    </source>
</reference>
<dbReference type="EC" id="3.1.2.-" evidence="3"/>
<dbReference type="InterPro" id="IPR029069">
    <property type="entry name" value="HotDog_dom_sf"/>
</dbReference>
<sequence>MFRSIIRPRVSETDGAGHINNTTVPVWFEAGREGIFKIFNPNLSFTAWRSVIVSLSVDYIHQMYLGKDVEVRTWIQRIGNKSFVIYEEIHQGGILCAKGTATYVNFNPEKQISEPIPESIRNELEKHLFEST</sequence>
<comment type="similarity">
    <text evidence="1">Belongs to the 4-hydroxybenzoyl-CoA thioesterase family.</text>
</comment>
<dbReference type="GO" id="GO:0016787">
    <property type="term" value="F:hydrolase activity"/>
    <property type="evidence" value="ECO:0007669"/>
    <property type="project" value="UniProtKB-KW"/>
</dbReference>
<evidence type="ECO:0000313" key="4">
    <source>
        <dbReference type="Proteomes" id="UP001519343"/>
    </source>
</evidence>
<evidence type="ECO:0000256" key="2">
    <source>
        <dbReference type="ARBA" id="ARBA00022801"/>
    </source>
</evidence>
<dbReference type="CDD" id="cd00586">
    <property type="entry name" value="4HBT"/>
    <property type="match status" value="1"/>
</dbReference>
<dbReference type="PANTHER" id="PTHR31793">
    <property type="entry name" value="4-HYDROXYBENZOYL-COA THIOESTERASE FAMILY MEMBER"/>
    <property type="match status" value="1"/>
</dbReference>
<dbReference type="Proteomes" id="UP001519343">
    <property type="component" value="Unassembled WGS sequence"/>
</dbReference>
<comment type="caution">
    <text evidence="3">The sequence shown here is derived from an EMBL/GenBank/DDBJ whole genome shotgun (WGS) entry which is preliminary data.</text>
</comment>
<dbReference type="Pfam" id="PF13279">
    <property type="entry name" value="4HBT_2"/>
    <property type="match status" value="1"/>
</dbReference>
<dbReference type="PANTHER" id="PTHR31793:SF27">
    <property type="entry name" value="NOVEL THIOESTERASE SUPERFAMILY DOMAIN AND SAPOSIN A-TYPE DOMAIN CONTAINING PROTEIN (0610012H03RIK)"/>
    <property type="match status" value="1"/>
</dbReference>
<protein>
    <submittedName>
        <fullName evidence="3">Acyl-CoA thioester hydrolase</fullName>
        <ecNumber evidence="3">3.1.2.-</ecNumber>
    </submittedName>
</protein>
<keyword evidence="2 3" id="KW-0378">Hydrolase</keyword>
<keyword evidence="4" id="KW-1185">Reference proteome</keyword>
<dbReference type="InterPro" id="IPR050563">
    <property type="entry name" value="4-hydroxybenzoyl-CoA_TE"/>
</dbReference>